<dbReference type="GO" id="GO:0020037">
    <property type="term" value="F:heme binding"/>
    <property type="evidence" value="ECO:0007669"/>
    <property type="project" value="InterPro"/>
</dbReference>
<name>A0A8H6PD62_9EURO</name>
<evidence type="ECO:0000256" key="3">
    <source>
        <dbReference type="ARBA" id="ARBA00022723"/>
    </source>
</evidence>
<organism evidence="8 9">
    <name type="scientific">Aspergillus hiratsukae</name>
    <dbReference type="NCBI Taxonomy" id="1194566"/>
    <lineage>
        <taxon>Eukaryota</taxon>
        <taxon>Fungi</taxon>
        <taxon>Dikarya</taxon>
        <taxon>Ascomycota</taxon>
        <taxon>Pezizomycotina</taxon>
        <taxon>Eurotiomycetes</taxon>
        <taxon>Eurotiomycetidae</taxon>
        <taxon>Eurotiales</taxon>
        <taxon>Aspergillaceae</taxon>
        <taxon>Aspergillus</taxon>
        <taxon>Aspergillus subgen. Fumigati</taxon>
    </lineage>
</organism>
<dbReference type="GO" id="GO:0016705">
    <property type="term" value="F:oxidoreductase activity, acting on paired donors, with incorporation or reduction of molecular oxygen"/>
    <property type="evidence" value="ECO:0007669"/>
    <property type="project" value="InterPro"/>
</dbReference>
<dbReference type="InterPro" id="IPR036396">
    <property type="entry name" value="Cyt_P450_sf"/>
</dbReference>
<keyword evidence="6 7" id="KW-0349">Heme</keyword>
<keyword evidence="5 6" id="KW-0408">Iron</keyword>
<dbReference type="Gene3D" id="1.10.630.10">
    <property type="entry name" value="Cytochrome P450"/>
    <property type="match status" value="1"/>
</dbReference>
<dbReference type="PANTHER" id="PTHR24305">
    <property type="entry name" value="CYTOCHROME P450"/>
    <property type="match status" value="1"/>
</dbReference>
<dbReference type="CDD" id="cd11061">
    <property type="entry name" value="CYP67-like"/>
    <property type="match status" value="1"/>
</dbReference>
<evidence type="ECO:0000313" key="8">
    <source>
        <dbReference type="EMBL" id="KAF7125701.1"/>
    </source>
</evidence>
<feature type="binding site" description="axial binding residue" evidence="6">
    <location>
        <position position="467"/>
    </location>
    <ligand>
        <name>heme</name>
        <dbReference type="ChEBI" id="CHEBI:30413"/>
    </ligand>
    <ligandPart>
        <name>Fe</name>
        <dbReference type="ChEBI" id="CHEBI:18248"/>
    </ligandPart>
</feature>
<evidence type="ECO:0008006" key="10">
    <source>
        <dbReference type="Google" id="ProtNLM"/>
    </source>
</evidence>
<keyword evidence="3 6" id="KW-0479">Metal-binding</keyword>
<dbReference type="GO" id="GO:0044283">
    <property type="term" value="P:small molecule biosynthetic process"/>
    <property type="evidence" value="ECO:0007669"/>
    <property type="project" value="UniProtKB-ARBA"/>
</dbReference>
<evidence type="ECO:0000256" key="6">
    <source>
        <dbReference type="PIRSR" id="PIRSR602401-1"/>
    </source>
</evidence>
<dbReference type="InterPro" id="IPR002401">
    <property type="entry name" value="Cyt_P450_E_grp-I"/>
</dbReference>
<dbReference type="OrthoDB" id="2789670at2759"/>
<evidence type="ECO:0000313" key="9">
    <source>
        <dbReference type="Proteomes" id="UP000630445"/>
    </source>
</evidence>
<evidence type="ECO:0000256" key="4">
    <source>
        <dbReference type="ARBA" id="ARBA00023002"/>
    </source>
</evidence>
<evidence type="ECO:0000256" key="5">
    <source>
        <dbReference type="ARBA" id="ARBA00023004"/>
    </source>
</evidence>
<proteinExistence type="inferred from homology"/>
<gene>
    <name evidence="8" type="ORF">CNMCM5793_001994</name>
</gene>
<comment type="similarity">
    <text evidence="2 7">Belongs to the cytochrome P450 family.</text>
</comment>
<dbReference type="InterPro" id="IPR050121">
    <property type="entry name" value="Cytochrome_P450_monoxygenase"/>
</dbReference>
<sequence>MMSLAGLAGFAILVGLLRPIFIYFKDEKGLRKFPAPSIAGLSNWWMAAIQYQAARTKYVHKAHEKLGPVVRIQPNHVSFADPRAIPDIYSFQSGMMKDQFYETFSGPDQFGVNEHSITNTRDRVVHARKRKFLSSAFALKSIVNVDPIVHTVILKLSSIFDGFCRYGPPQYPDAPKRGFINLYKWINLFTYDAIGEMAFGQSFGFLDMGDDLATAETGDGKQYKTHIIPTFQNSSYFDVLVATWTPLIDQLKRFTWFLDGNRAGAIFMDVCNYKVRQRMCNGKPDGFRDFFENFMTDKQQGEHNLDYSEILRESNIMIAAGNGANQDTSATAMANVMFLLIKHPRVMAKLREELDPVMPADGDGAFTYEQVKDLKYLKACLDEAMRRRPPVSMGLSREVPKGGATIAGHYVAEGVSVSVPAYSIHHDASLFPEPYEFRPERWLEAEGERKKVMQQNFIPFSVGPRACIGRNLAYFEQQILVATLVHRYNFEMVTPDYELPVIERLNANPDQLWVKVTRRSPMQA</sequence>
<comment type="cofactor">
    <cofactor evidence="1 6">
        <name>heme</name>
        <dbReference type="ChEBI" id="CHEBI:30413"/>
    </cofactor>
</comment>
<dbReference type="GO" id="GO:0005506">
    <property type="term" value="F:iron ion binding"/>
    <property type="evidence" value="ECO:0007669"/>
    <property type="project" value="InterPro"/>
</dbReference>
<reference evidence="8" key="1">
    <citation type="submission" date="2020-06" db="EMBL/GenBank/DDBJ databases">
        <title>Draft genome sequences of strains closely related to Aspergillus parafelis and Aspergillus hiratsukae.</title>
        <authorList>
            <person name="Dos Santos R.A.C."/>
            <person name="Rivero-Menendez O."/>
            <person name="Steenwyk J.L."/>
            <person name="Mead M.E."/>
            <person name="Goldman G.H."/>
            <person name="Alastruey-Izquierdo A."/>
            <person name="Rokas A."/>
        </authorList>
    </citation>
    <scope>NUCLEOTIDE SEQUENCE</scope>
    <source>
        <strain evidence="8">CNM-CM5793</strain>
    </source>
</reference>
<dbReference type="EMBL" id="JACBAD010001970">
    <property type="protein sequence ID" value="KAF7125701.1"/>
    <property type="molecule type" value="Genomic_DNA"/>
</dbReference>
<dbReference type="SUPFAM" id="SSF48264">
    <property type="entry name" value="Cytochrome P450"/>
    <property type="match status" value="1"/>
</dbReference>
<keyword evidence="9" id="KW-1185">Reference proteome</keyword>
<accession>A0A8H6PD62</accession>
<evidence type="ECO:0000256" key="1">
    <source>
        <dbReference type="ARBA" id="ARBA00001971"/>
    </source>
</evidence>
<dbReference type="Pfam" id="PF00067">
    <property type="entry name" value="p450"/>
    <property type="match status" value="1"/>
</dbReference>
<dbReference type="GO" id="GO:0004497">
    <property type="term" value="F:monooxygenase activity"/>
    <property type="evidence" value="ECO:0007669"/>
    <property type="project" value="UniProtKB-KW"/>
</dbReference>
<keyword evidence="4 7" id="KW-0560">Oxidoreductase</keyword>
<dbReference type="PRINTS" id="PR00463">
    <property type="entry name" value="EP450I"/>
</dbReference>
<dbReference type="PROSITE" id="PS00086">
    <property type="entry name" value="CYTOCHROME_P450"/>
    <property type="match status" value="1"/>
</dbReference>
<dbReference type="PRINTS" id="PR00385">
    <property type="entry name" value="P450"/>
</dbReference>
<dbReference type="PANTHER" id="PTHR24305:SF172">
    <property type="entry name" value="P450, PUTATIVE (EUROFUNG)-RELATED"/>
    <property type="match status" value="1"/>
</dbReference>
<dbReference type="InterPro" id="IPR001128">
    <property type="entry name" value="Cyt_P450"/>
</dbReference>
<dbReference type="Proteomes" id="UP000630445">
    <property type="component" value="Unassembled WGS sequence"/>
</dbReference>
<protein>
    <recommendedName>
        <fullName evidence="10">Cytochrome P450</fullName>
    </recommendedName>
</protein>
<evidence type="ECO:0000256" key="7">
    <source>
        <dbReference type="RuleBase" id="RU000461"/>
    </source>
</evidence>
<dbReference type="AlphaFoldDB" id="A0A8H6PD62"/>
<keyword evidence="7" id="KW-0503">Monooxygenase</keyword>
<dbReference type="InterPro" id="IPR017972">
    <property type="entry name" value="Cyt_P450_CS"/>
</dbReference>
<comment type="caution">
    <text evidence="8">The sequence shown here is derived from an EMBL/GenBank/DDBJ whole genome shotgun (WGS) entry which is preliminary data.</text>
</comment>
<evidence type="ECO:0000256" key="2">
    <source>
        <dbReference type="ARBA" id="ARBA00010617"/>
    </source>
</evidence>